<feature type="domain" description="MPN" evidence="7">
    <location>
        <begin position="45"/>
        <end position="167"/>
    </location>
</feature>
<dbReference type="AlphaFoldDB" id="A0A239F1F8"/>
<dbReference type="GO" id="GO:0046872">
    <property type="term" value="F:metal ion binding"/>
    <property type="evidence" value="ECO:0007669"/>
    <property type="project" value="UniProtKB-KW"/>
</dbReference>
<evidence type="ECO:0000256" key="1">
    <source>
        <dbReference type="ARBA" id="ARBA00022670"/>
    </source>
</evidence>
<protein>
    <submittedName>
        <fullName evidence="8">RadC-like JAB domain-containing protein</fullName>
    </submittedName>
</protein>
<dbReference type="Pfam" id="PF04002">
    <property type="entry name" value="RadC"/>
    <property type="match status" value="1"/>
</dbReference>
<evidence type="ECO:0000256" key="4">
    <source>
        <dbReference type="ARBA" id="ARBA00022833"/>
    </source>
</evidence>
<evidence type="ECO:0000256" key="5">
    <source>
        <dbReference type="ARBA" id="ARBA00023049"/>
    </source>
</evidence>
<name>A0A239F1F8_9SPHN</name>
<proteinExistence type="predicted"/>
<gene>
    <name evidence="8" type="ORF">SAMN06295912_10813</name>
</gene>
<dbReference type="PANTHER" id="PTHR30471">
    <property type="entry name" value="DNA REPAIR PROTEIN RADC"/>
    <property type="match status" value="1"/>
</dbReference>
<keyword evidence="3" id="KW-0378">Hydrolase</keyword>
<evidence type="ECO:0000256" key="2">
    <source>
        <dbReference type="ARBA" id="ARBA00022723"/>
    </source>
</evidence>
<dbReference type="GO" id="GO:0006508">
    <property type="term" value="P:proteolysis"/>
    <property type="evidence" value="ECO:0007669"/>
    <property type="project" value="UniProtKB-KW"/>
</dbReference>
<dbReference type="InterPro" id="IPR037518">
    <property type="entry name" value="MPN"/>
</dbReference>
<dbReference type="Proteomes" id="UP000198281">
    <property type="component" value="Unassembled WGS sequence"/>
</dbReference>
<evidence type="ECO:0000313" key="8">
    <source>
        <dbReference type="EMBL" id="SNS50766.1"/>
    </source>
</evidence>
<dbReference type="CDD" id="cd08071">
    <property type="entry name" value="MPN_DUF2466"/>
    <property type="match status" value="1"/>
</dbReference>
<dbReference type="PROSITE" id="PS01302">
    <property type="entry name" value="UPF0758"/>
    <property type="match status" value="1"/>
</dbReference>
<dbReference type="GO" id="GO:0008237">
    <property type="term" value="F:metallopeptidase activity"/>
    <property type="evidence" value="ECO:0007669"/>
    <property type="project" value="UniProtKB-KW"/>
</dbReference>
<evidence type="ECO:0000256" key="6">
    <source>
        <dbReference type="SAM" id="MobiDB-lite"/>
    </source>
</evidence>
<reference evidence="9" key="1">
    <citation type="submission" date="2017-06" db="EMBL/GenBank/DDBJ databases">
        <authorList>
            <person name="Varghese N."/>
            <person name="Submissions S."/>
        </authorList>
    </citation>
    <scope>NUCLEOTIDE SEQUENCE [LARGE SCALE GENOMIC DNA]</scope>
    <source>
        <strain evidence="9">LNB2</strain>
    </source>
</reference>
<dbReference type="RefSeq" id="WP_218821411.1">
    <property type="nucleotide sequence ID" value="NZ_FZOS01000008.1"/>
</dbReference>
<dbReference type="PROSITE" id="PS50249">
    <property type="entry name" value="MPN"/>
    <property type="match status" value="1"/>
</dbReference>
<dbReference type="InterPro" id="IPR020891">
    <property type="entry name" value="UPF0758_CS"/>
</dbReference>
<keyword evidence="5" id="KW-0482">Metalloprotease</keyword>
<keyword evidence="9" id="KW-1185">Reference proteome</keyword>
<dbReference type="PANTHER" id="PTHR30471:SF3">
    <property type="entry name" value="UPF0758 PROTEIN YEES-RELATED"/>
    <property type="match status" value="1"/>
</dbReference>
<accession>A0A239F1F8</accession>
<feature type="region of interest" description="Disordered" evidence="6">
    <location>
        <begin position="1"/>
        <end position="29"/>
    </location>
</feature>
<keyword evidence="4" id="KW-0862">Zinc</keyword>
<evidence type="ECO:0000313" key="9">
    <source>
        <dbReference type="Proteomes" id="UP000198281"/>
    </source>
</evidence>
<keyword evidence="2" id="KW-0479">Metal-binding</keyword>
<dbReference type="Gene3D" id="3.40.140.10">
    <property type="entry name" value="Cytidine Deaminase, domain 2"/>
    <property type="match status" value="1"/>
</dbReference>
<evidence type="ECO:0000259" key="7">
    <source>
        <dbReference type="PROSITE" id="PS50249"/>
    </source>
</evidence>
<evidence type="ECO:0000256" key="3">
    <source>
        <dbReference type="ARBA" id="ARBA00022801"/>
    </source>
</evidence>
<dbReference type="EMBL" id="FZOS01000008">
    <property type="protein sequence ID" value="SNS50766.1"/>
    <property type="molecule type" value="Genomic_DNA"/>
</dbReference>
<sequence>MPRFSAEALPGFIQSGANPDQHGVDGDAGLIESSAMGATRPWPAPIGTSDDAVALFASVLADGGREVLHVAHLDAAGRLLARSTPAPGDAETVDVPIRAIARDAILAGACGVIIAHNHPSGDPTPSRADLCATRRLADALAVLDIRLIDHLVLGGGCWRSFRAMGLL</sequence>
<dbReference type="InterPro" id="IPR001405">
    <property type="entry name" value="UPF0758"/>
</dbReference>
<keyword evidence="1" id="KW-0645">Protease</keyword>
<dbReference type="InterPro" id="IPR025657">
    <property type="entry name" value="RadC_JAB"/>
</dbReference>
<organism evidence="8 9">
    <name type="scientific">Edaphosphingomonas laterariae</name>
    <dbReference type="NCBI Taxonomy" id="861865"/>
    <lineage>
        <taxon>Bacteria</taxon>
        <taxon>Pseudomonadati</taxon>
        <taxon>Pseudomonadota</taxon>
        <taxon>Alphaproteobacteria</taxon>
        <taxon>Sphingomonadales</taxon>
        <taxon>Rhizorhabdaceae</taxon>
        <taxon>Edaphosphingomonas</taxon>
    </lineage>
</organism>